<dbReference type="PANTHER" id="PTHR37544">
    <property type="entry name" value="SPRAY-RELATED"/>
    <property type="match status" value="1"/>
</dbReference>
<organism evidence="3 4">
    <name type="scientific">Paxillus rubicundulus Ve08.2h10</name>
    <dbReference type="NCBI Taxonomy" id="930991"/>
    <lineage>
        <taxon>Eukaryota</taxon>
        <taxon>Fungi</taxon>
        <taxon>Dikarya</taxon>
        <taxon>Basidiomycota</taxon>
        <taxon>Agaricomycotina</taxon>
        <taxon>Agaricomycetes</taxon>
        <taxon>Agaricomycetidae</taxon>
        <taxon>Boletales</taxon>
        <taxon>Paxilineae</taxon>
        <taxon>Paxillaceae</taxon>
        <taxon>Paxillus</taxon>
    </lineage>
</organism>
<dbReference type="Pfam" id="PF11915">
    <property type="entry name" value="DUF3433"/>
    <property type="match status" value="1"/>
</dbReference>
<dbReference type="HOGENOM" id="CLU_1175757_0_0_1"/>
<keyword evidence="2" id="KW-1133">Transmembrane helix</keyword>
<keyword evidence="2" id="KW-0472">Membrane</keyword>
<evidence type="ECO:0000313" key="3">
    <source>
        <dbReference type="EMBL" id="KIK73170.1"/>
    </source>
</evidence>
<dbReference type="PANTHER" id="PTHR37544:SF3">
    <property type="entry name" value="SPRAY"/>
    <property type="match status" value="1"/>
</dbReference>
<dbReference type="AlphaFoldDB" id="A0A0D0D7Z5"/>
<reference evidence="3 4" key="1">
    <citation type="submission" date="2014-04" db="EMBL/GenBank/DDBJ databases">
        <authorList>
            <consortium name="DOE Joint Genome Institute"/>
            <person name="Kuo A."/>
            <person name="Kohler A."/>
            <person name="Jargeat P."/>
            <person name="Nagy L.G."/>
            <person name="Floudas D."/>
            <person name="Copeland A."/>
            <person name="Barry K.W."/>
            <person name="Cichocki N."/>
            <person name="Veneault-Fourrey C."/>
            <person name="LaButti K."/>
            <person name="Lindquist E.A."/>
            <person name="Lipzen A."/>
            <person name="Lundell T."/>
            <person name="Morin E."/>
            <person name="Murat C."/>
            <person name="Sun H."/>
            <person name="Tunlid A."/>
            <person name="Henrissat B."/>
            <person name="Grigoriev I.V."/>
            <person name="Hibbett D.S."/>
            <person name="Martin F."/>
            <person name="Nordberg H.P."/>
            <person name="Cantor M.N."/>
            <person name="Hua S.X."/>
        </authorList>
    </citation>
    <scope>NUCLEOTIDE SEQUENCE [LARGE SCALE GENOMIC DNA]</scope>
    <source>
        <strain evidence="3 4">Ve08.2h10</strain>
    </source>
</reference>
<feature type="transmembrane region" description="Helical" evidence="2">
    <location>
        <begin position="106"/>
        <end position="129"/>
    </location>
</feature>
<dbReference type="OrthoDB" id="3248909at2759"/>
<dbReference type="InterPro" id="IPR021840">
    <property type="entry name" value="DUF3433"/>
</dbReference>
<evidence type="ECO:0000313" key="4">
    <source>
        <dbReference type="Proteomes" id="UP000054538"/>
    </source>
</evidence>
<sequence length="236" mass="25919">MSDTSSPTAFGGAPRPPRFQPSVHQIPTPGIEERPKRYVRTIANVIFILAGKPLPLQEPFVLNFWVVSGVSLLMIFMAIGLQIALHISRTLHGFGISTQNRSTLEAIDFVTSFFLTSLVAPLALFWTAADWMLRLYQPYVTLSEGNAPASRSIMLDYISLDQLAVIYYSVKHKHYLINLSTLTALSVVFLQPLAGALLSLQQVPHTSDYSALSTRTLALSPDISQLNAFLASAGEN</sequence>
<name>A0A0D0D7Z5_9AGAM</name>
<feature type="transmembrane region" description="Helical" evidence="2">
    <location>
        <begin position="62"/>
        <end position="85"/>
    </location>
</feature>
<dbReference type="Proteomes" id="UP000054538">
    <property type="component" value="Unassembled WGS sequence"/>
</dbReference>
<feature type="transmembrane region" description="Helical" evidence="2">
    <location>
        <begin position="175"/>
        <end position="200"/>
    </location>
</feature>
<feature type="region of interest" description="Disordered" evidence="1">
    <location>
        <begin position="1"/>
        <end position="29"/>
    </location>
</feature>
<evidence type="ECO:0000256" key="1">
    <source>
        <dbReference type="SAM" id="MobiDB-lite"/>
    </source>
</evidence>
<dbReference type="InParanoid" id="A0A0D0D7Z5"/>
<gene>
    <name evidence="3" type="ORF">PAXRUDRAFT_21143</name>
</gene>
<keyword evidence="4" id="KW-1185">Reference proteome</keyword>
<evidence type="ECO:0000256" key="2">
    <source>
        <dbReference type="SAM" id="Phobius"/>
    </source>
</evidence>
<accession>A0A0D0D7Z5</accession>
<reference evidence="4" key="2">
    <citation type="submission" date="2015-01" db="EMBL/GenBank/DDBJ databases">
        <title>Evolutionary Origins and Diversification of the Mycorrhizal Mutualists.</title>
        <authorList>
            <consortium name="DOE Joint Genome Institute"/>
            <consortium name="Mycorrhizal Genomics Consortium"/>
            <person name="Kohler A."/>
            <person name="Kuo A."/>
            <person name="Nagy L.G."/>
            <person name="Floudas D."/>
            <person name="Copeland A."/>
            <person name="Barry K.W."/>
            <person name="Cichocki N."/>
            <person name="Veneault-Fourrey C."/>
            <person name="LaButti K."/>
            <person name="Lindquist E.A."/>
            <person name="Lipzen A."/>
            <person name="Lundell T."/>
            <person name="Morin E."/>
            <person name="Murat C."/>
            <person name="Riley R."/>
            <person name="Ohm R."/>
            <person name="Sun H."/>
            <person name="Tunlid A."/>
            <person name="Henrissat B."/>
            <person name="Grigoriev I.V."/>
            <person name="Hibbett D.S."/>
            <person name="Martin F."/>
        </authorList>
    </citation>
    <scope>NUCLEOTIDE SEQUENCE [LARGE SCALE GENOMIC DNA]</scope>
    <source>
        <strain evidence="4">Ve08.2h10</strain>
    </source>
</reference>
<dbReference type="STRING" id="930991.A0A0D0D7Z5"/>
<proteinExistence type="predicted"/>
<keyword evidence="2" id="KW-0812">Transmembrane</keyword>
<protein>
    <submittedName>
        <fullName evidence="3">Uncharacterized protein</fullName>
    </submittedName>
</protein>
<dbReference type="EMBL" id="KN830024">
    <property type="protein sequence ID" value="KIK73170.1"/>
    <property type="molecule type" value="Genomic_DNA"/>
</dbReference>